<evidence type="ECO:0000256" key="14">
    <source>
        <dbReference type="ARBA" id="ARBA00022989"/>
    </source>
</evidence>
<evidence type="ECO:0000256" key="12">
    <source>
        <dbReference type="ARBA" id="ARBA00022787"/>
    </source>
</evidence>
<gene>
    <name evidence="24" type="ORF">EI555_013161</name>
</gene>
<comment type="catalytic activity">
    <reaction evidence="20">
        <text>H(+)(in) = H(+)(out)</text>
        <dbReference type="Rhea" id="RHEA:34979"/>
        <dbReference type="ChEBI" id="CHEBI:15378"/>
    </reaction>
</comment>
<dbReference type="Gene3D" id="1.20.5.5200">
    <property type="match status" value="1"/>
</dbReference>
<keyword evidence="9" id="KW-0813">Transport</keyword>
<evidence type="ECO:0000313" key="25">
    <source>
        <dbReference type="Proteomes" id="UP000308365"/>
    </source>
</evidence>
<dbReference type="Proteomes" id="UP000308365">
    <property type="component" value="Unassembled WGS sequence"/>
</dbReference>
<dbReference type="InterPro" id="IPR055432">
    <property type="entry name" value="STING_LBD"/>
</dbReference>
<evidence type="ECO:0000256" key="16">
    <source>
        <dbReference type="ARBA" id="ARBA00023065"/>
    </source>
</evidence>
<dbReference type="Pfam" id="PF23417">
    <property type="entry name" value="STING_TM"/>
    <property type="match status" value="1"/>
</dbReference>
<feature type="domain" description="STING ligand-binding" evidence="22">
    <location>
        <begin position="324"/>
        <end position="507"/>
    </location>
</feature>
<dbReference type="GO" id="GO:0002218">
    <property type="term" value="P:activation of innate immune response"/>
    <property type="evidence" value="ECO:0007669"/>
    <property type="project" value="InterPro"/>
</dbReference>
<evidence type="ECO:0000256" key="15">
    <source>
        <dbReference type="ARBA" id="ARBA00023034"/>
    </source>
</evidence>
<keyword evidence="11" id="KW-0547">Nucleotide-binding</keyword>
<evidence type="ECO:0000256" key="7">
    <source>
        <dbReference type="ARBA" id="ARBA00009027"/>
    </source>
</evidence>
<dbReference type="GO" id="GO:0005789">
    <property type="term" value="C:endoplasmic reticulum membrane"/>
    <property type="evidence" value="ECO:0007669"/>
    <property type="project" value="UniProtKB-SubCell"/>
</dbReference>
<feature type="domain" description="STING transmembrane" evidence="23">
    <location>
        <begin position="214"/>
        <end position="322"/>
    </location>
</feature>
<comment type="caution">
    <text evidence="24">The sequence shown here is derived from an EMBL/GenBank/DDBJ whole genome shotgun (WGS) entry which is preliminary data.</text>
</comment>
<dbReference type="GO" id="GO:0000139">
    <property type="term" value="C:Golgi membrane"/>
    <property type="evidence" value="ECO:0007669"/>
    <property type="project" value="UniProtKB-SubCell"/>
</dbReference>
<comment type="subcellular location">
    <subcellularLocation>
        <location evidence="5">Cytoplasm</location>
        <location evidence="5">Perinuclear region</location>
    </subcellularLocation>
    <subcellularLocation>
        <location evidence="4">Cytoplasmic vesicle</location>
        <location evidence="4">Autophagosome membrane</location>
        <topology evidence="4">Multi-pass membrane protein</topology>
    </subcellularLocation>
    <subcellularLocation>
        <location evidence="3">Endoplasmic reticulum membrane</location>
        <topology evidence="3">Multi-pass membrane protein</topology>
    </subcellularLocation>
    <subcellularLocation>
        <location evidence="2">Endoplasmic reticulum-Golgi intermediate compartment membrane</location>
        <topology evidence="2">Multi-pass membrane protein</topology>
    </subcellularLocation>
    <subcellularLocation>
        <location evidence="6">Golgi apparatus membrane</location>
        <topology evidence="6">Multi-pass membrane protein</topology>
    </subcellularLocation>
    <subcellularLocation>
        <location evidence="1">Mitochondrion outer membrane</location>
        <topology evidence="1">Multi-pass membrane protein</topology>
    </subcellularLocation>
</comment>
<evidence type="ECO:0000256" key="11">
    <source>
        <dbReference type="ARBA" id="ARBA00022741"/>
    </source>
</evidence>
<keyword evidence="14" id="KW-1133">Transmembrane helix</keyword>
<dbReference type="CDD" id="cd22658">
    <property type="entry name" value="STING_C_metazoan-like"/>
    <property type="match status" value="1"/>
</dbReference>
<evidence type="ECO:0000256" key="9">
    <source>
        <dbReference type="ARBA" id="ARBA00022448"/>
    </source>
</evidence>
<dbReference type="GO" id="GO:0005741">
    <property type="term" value="C:mitochondrial outer membrane"/>
    <property type="evidence" value="ECO:0007669"/>
    <property type="project" value="UniProtKB-SubCell"/>
</dbReference>
<dbReference type="GO" id="GO:0061507">
    <property type="term" value="F:2',3'-cyclic GMP-AMP binding"/>
    <property type="evidence" value="ECO:0007669"/>
    <property type="project" value="TreeGrafter"/>
</dbReference>
<dbReference type="InterPro" id="IPR038623">
    <property type="entry name" value="STING_C_sf"/>
</dbReference>
<feature type="non-terminal residue" evidence="24">
    <location>
        <position position="1"/>
    </location>
</feature>
<dbReference type="GO" id="GO:0061709">
    <property type="term" value="P:reticulophagy"/>
    <property type="evidence" value="ECO:0007669"/>
    <property type="project" value="TreeGrafter"/>
</dbReference>
<dbReference type="PANTHER" id="PTHR34339:SF1">
    <property type="entry name" value="STIMULATOR OF INTERFERON GENES PROTEIN"/>
    <property type="match status" value="1"/>
</dbReference>
<organism evidence="24 25">
    <name type="scientific">Monodon monoceros</name>
    <name type="common">Narwhal</name>
    <name type="synonym">Ceratodon monodon</name>
    <dbReference type="NCBI Taxonomy" id="40151"/>
    <lineage>
        <taxon>Eukaryota</taxon>
        <taxon>Metazoa</taxon>
        <taxon>Chordata</taxon>
        <taxon>Craniata</taxon>
        <taxon>Vertebrata</taxon>
        <taxon>Euteleostomi</taxon>
        <taxon>Mammalia</taxon>
        <taxon>Eutheria</taxon>
        <taxon>Laurasiatheria</taxon>
        <taxon>Artiodactyla</taxon>
        <taxon>Whippomorpha</taxon>
        <taxon>Cetacea</taxon>
        <taxon>Odontoceti</taxon>
        <taxon>Monodontidae</taxon>
        <taxon>Monodon</taxon>
    </lineage>
</organism>
<evidence type="ECO:0000256" key="21">
    <source>
        <dbReference type="SAM" id="MobiDB-lite"/>
    </source>
</evidence>
<comment type="similarity">
    <text evidence="7">Belongs to the STING family.</text>
</comment>
<keyword evidence="17" id="KW-0496">Mitochondrion</keyword>
<evidence type="ECO:0000256" key="3">
    <source>
        <dbReference type="ARBA" id="ARBA00004477"/>
    </source>
</evidence>
<dbReference type="GO" id="GO:0045087">
    <property type="term" value="P:innate immune response"/>
    <property type="evidence" value="ECO:0007669"/>
    <property type="project" value="TreeGrafter"/>
</dbReference>
<dbReference type="InterPro" id="IPR029158">
    <property type="entry name" value="STING"/>
</dbReference>
<keyword evidence="16" id="KW-0406">Ion transport</keyword>
<dbReference type="AlphaFoldDB" id="A0A4U1EZQ9"/>
<evidence type="ECO:0000256" key="4">
    <source>
        <dbReference type="ARBA" id="ARBA00004542"/>
    </source>
</evidence>
<evidence type="ECO:0000256" key="5">
    <source>
        <dbReference type="ARBA" id="ARBA00004556"/>
    </source>
</evidence>
<dbReference type="GO" id="GO:0000045">
    <property type="term" value="P:autophagosome assembly"/>
    <property type="evidence" value="ECO:0007669"/>
    <property type="project" value="TreeGrafter"/>
</dbReference>
<protein>
    <recommendedName>
        <fullName evidence="8">Stimulator of interferon genes protein</fullName>
    </recommendedName>
</protein>
<dbReference type="FunFam" id="3.40.50.12100:FF:000001">
    <property type="entry name" value="Stimulator of interferon genes protein"/>
    <property type="match status" value="1"/>
</dbReference>
<evidence type="ECO:0000256" key="20">
    <source>
        <dbReference type="ARBA" id="ARBA00024169"/>
    </source>
</evidence>
<dbReference type="EMBL" id="RWIC01000554">
    <property type="protein sequence ID" value="TKC42332.1"/>
    <property type="molecule type" value="Genomic_DNA"/>
</dbReference>
<evidence type="ECO:0000256" key="13">
    <source>
        <dbReference type="ARBA" id="ARBA00022824"/>
    </source>
</evidence>
<keyword evidence="13" id="KW-0256">Endoplasmic reticulum</keyword>
<evidence type="ECO:0000256" key="17">
    <source>
        <dbReference type="ARBA" id="ARBA00023128"/>
    </source>
</evidence>
<feature type="region of interest" description="Disordered" evidence="21">
    <location>
        <begin position="151"/>
        <end position="183"/>
    </location>
</feature>
<evidence type="ECO:0000256" key="19">
    <source>
        <dbReference type="ARBA" id="ARBA00023303"/>
    </source>
</evidence>
<evidence type="ECO:0000256" key="2">
    <source>
        <dbReference type="ARBA" id="ARBA00004457"/>
    </source>
</evidence>
<sequence>SSEKEDLHLEIRIKQADIGTWLTRALVGRLFLPPWAAGNNLPSAAQCSCGLVRCKGWSAVEEASIVFNLSFSGCTLRGRPQLLGALEPGLLSLLPSRNKLLSGRQKRMHFFLHLLCFQQISLGSELWDAVCPACPLEVPPRVASGYGWAPGKHRAGASAQPEPQSQNNRRMPHSSLHPSIPRPRGHRAQKAALVLLSACLVALWGLGELPDYTLQWLVLHLTSQQMGLLIKGVCNLAEELCHVHSRYQGSYWKAVRACLGCPMHRGALLLLSCYFYFFLPNVAGLPFTWMLALLGLSQALNILLGLQGLAPAEISAICEKRNFNVAHGLAWSYYIGYLRLILPGLQARIQIYNQFHNNVLRGAGSHRLHILFPLDCGVPDDLSMADPNIRFLHKLPQQSADRAGIKGRVYTNSIYELLENGQPAGICILEYATPLQTLFAMSQDGRAGFSREDRLEQAKLFCRTLEDILAAVPESQNNCHLIVYQEPAEGSSFSLSQEILQHLRQEEREVTMGSMGTSVMPVSSTLSQEPELLISGMEQPLPLRSDIF</sequence>
<dbReference type="GO" id="GO:0033116">
    <property type="term" value="C:endoplasmic reticulum-Golgi intermediate compartment membrane"/>
    <property type="evidence" value="ECO:0007669"/>
    <property type="project" value="UniProtKB-SubCell"/>
</dbReference>
<evidence type="ECO:0000256" key="1">
    <source>
        <dbReference type="ARBA" id="ARBA00004374"/>
    </source>
</evidence>
<accession>A0A4U1EZQ9</accession>
<keyword evidence="18" id="KW-0472">Membrane</keyword>
<keyword evidence="12" id="KW-1000">Mitochondrion outer membrane</keyword>
<evidence type="ECO:0000256" key="6">
    <source>
        <dbReference type="ARBA" id="ARBA00004653"/>
    </source>
</evidence>
<dbReference type="GO" id="GO:0048471">
    <property type="term" value="C:perinuclear region of cytoplasm"/>
    <property type="evidence" value="ECO:0007669"/>
    <property type="project" value="UniProtKB-SubCell"/>
</dbReference>
<dbReference type="GO" id="GO:0034220">
    <property type="term" value="P:monoatomic ion transmembrane transport"/>
    <property type="evidence" value="ECO:0007669"/>
    <property type="project" value="UniProtKB-KW"/>
</dbReference>
<evidence type="ECO:0000256" key="8">
    <source>
        <dbReference type="ARBA" id="ARBA00018708"/>
    </source>
</evidence>
<name>A0A4U1EZQ9_MONMO</name>
<evidence type="ECO:0000256" key="10">
    <source>
        <dbReference type="ARBA" id="ARBA00022692"/>
    </source>
</evidence>
<dbReference type="InterPro" id="IPR055434">
    <property type="entry name" value="STING_TM"/>
</dbReference>
<evidence type="ECO:0000259" key="23">
    <source>
        <dbReference type="Pfam" id="PF23417"/>
    </source>
</evidence>
<evidence type="ECO:0000256" key="18">
    <source>
        <dbReference type="ARBA" id="ARBA00023136"/>
    </source>
</evidence>
<dbReference type="InterPro" id="IPR047191">
    <property type="entry name" value="STING_C_chordates"/>
</dbReference>
<dbReference type="PANTHER" id="PTHR34339">
    <property type="entry name" value="STIMULATOR OF INTERFERON GENES PROTEIN"/>
    <property type="match status" value="1"/>
</dbReference>
<keyword evidence="15" id="KW-0333">Golgi apparatus</keyword>
<proteinExistence type="inferred from homology"/>
<dbReference type="GO" id="GO:0016239">
    <property type="term" value="P:positive regulation of macroautophagy"/>
    <property type="evidence" value="ECO:0007669"/>
    <property type="project" value="TreeGrafter"/>
</dbReference>
<evidence type="ECO:0000259" key="22">
    <source>
        <dbReference type="Pfam" id="PF15009"/>
    </source>
</evidence>
<evidence type="ECO:0000313" key="24">
    <source>
        <dbReference type="EMBL" id="TKC42332.1"/>
    </source>
</evidence>
<dbReference type="GO" id="GO:0051607">
    <property type="term" value="P:defense response to virus"/>
    <property type="evidence" value="ECO:0007669"/>
    <property type="project" value="TreeGrafter"/>
</dbReference>
<dbReference type="GO" id="GO:0032481">
    <property type="term" value="P:positive regulation of type I interferon production"/>
    <property type="evidence" value="ECO:0007669"/>
    <property type="project" value="InterPro"/>
</dbReference>
<keyword evidence="10" id="KW-0812">Transmembrane</keyword>
<dbReference type="GO" id="GO:0000421">
    <property type="term" value="C:autophagosome membrane"/>
    <property type="evidence" value="ECO:0007669"/>
    <property type="project" value="UniProtKB-SubCell"/>
</dbReference>
<dbReference type="Pfam" id="PF15009">
    <property type="entry name" value="STING_LBD"/>
    <property type="match status" value="1"/>
</dbReference>
<dbReference type="FunFam" id="1.20.5.5200:FF:000001">
    <property type="entry name" value="Stimulator of interferon genes protein"/>
    <property type="match status" value="1"/>
</dbReference>
<dbReference type="Gene3D" id="3.40.50.12100">
    <property type="entry name" value="Stimulator of interferon genes protein"/>
    <property type="match status" value="1"/>
</dbReference>
<dbReference type="GO" id="GO:0035438">
    <property type="term" value="F:cyclic-di-GMP binding"/>
    <property type="evidence" value="ECO:0007669"/>
    <property type="project" value="TreeGrafter"/>
</dbReference>
<reference evidence="25" key="1">
    <citation type="journal article" date="2019" name="IScience">
        <title>Narwhal Genome Reveals Long-Term Low Genetic Diversity despite Current Large Abundance Size.</title>
        <authorList>
            <person name="Westbury M.V."/>
            <person name="Petersen B."/>
            <person name="Garde E."/>
            <person name="Heide-Jorgensen M.P."/>
            <person name="Lorenzen E.D."/>
        </authorList>
    </citation>
    <scope>NUCLEOTIDE SEQUENCE [LARGE SCALE GENOMIC DNA]</scope>
</reference>
<keyword evidence="19" id="KW-0407">Ion channel</keyword>